<keyword evidence="1" id="KW-1133">Transmembrane helix</keyword>
<dbReference type="Proteomes" id="UP001208888">
    <property type="component" value="Unassembled WGS sequence"/>
</dbReference>
<protein>
    <submittedName>
        <fullName evidence="2">Uncharacterized protein</fullName>
    </submittedName>
</protein>
<proteinExistence type="predicted"/>
<keyword evidence="1" id="KW-0472">Membrane</keyword>
<keyword evidence="1" id="KW-0812">Transmembrane</keyword>
<name>A0AAJ1D3C7_PANAN</name>
<dbReference type="EMBL" id="JANFVX010000023">
    <property type="protein sequence ID" value="MCW0346111.1"/>
    <property type="molecule type" value="Genomic_DNA"/>
</dbReference>
<dbReference type="AlphaFoldDB" id="A0AAJ1D3C7"/>
<comment type="caution">
    <text evidence="2">The sequence shown here is derived from an EMBL/GenBank/DDBJ whole genome shotgun (WGS) entry which is preliminary data.</text>
</comment>
<evidence type="ECO:0000313" key="2">
    <source>
        <dbReference type="EMBL" id="MCW0346111.1"/>
    </source>
</evidence>
<sequence>MSEIMNQMIQCYYLMIFCAGSVISVFTLDNLIFRARQI</sequence>
<feature type="transmembrane region" description="Helical" evidence="1">
    <location>
        <begin position="12"/>
        <end position="33"/>
    </location>
</feature>
<evidence type="ECO:0000313" key="3">
    <source>
        <dbReference type="Proteomes" id="UP001208888"/>
    </source>
</evidence>
<organism evidence="2 3">
    <name type="scientific">Pantoea ananas</name>
    <name type="common">Erwinia uredovora</name>
    <dbReference type="NCBI Taxonomy" id="553"/>
    <lineage>
        <taxon>Bacteria</taxon>
        <taxon>Pseudomonadati</taxon>
        <taxon>Pseudomonadota</taxon>
        <taxon>Gammaproteobacteria</taxon>
        <taxon>Enterobacterales</taxon>
        <taxon>Erwiniaceae</taxon>
        <taxon>Pantoea</taxon>
    </lineage>
</organism>
<reference evidence="2" key="1">
    <citation type="submission" date="2022-06" db="EMBL/GenBank/DDBJ databases">
        <title>Dynamics of rice microbiomes reveals core vertical transmitted seed endophytes.</title>
        <authorList>
            <person name="Liao K."/>
            <person name="Zhang X."/>
        </authorList>
    </citation>
    <scope>NUCLEOTIDE SEQUENCE</scope>
    <source>
        <strain evidence="2">JT1-17</strain>
    </source>
</reference>
<accession>A0AAJ1D3C7</accession>
<gene>
    <name evidence="2" type="ORF">NB703_004204</name>
</gene>
<evidence type="ECO:0000256" key="1">
    <source>
        <dbReference type="SAM" id="Phobius"/>
    </source>
</evidence>